<dbReference type="Proteomes" id="UP000262172">
    <property type="component" value="Unassembled WGS sequence"/>
</dbReference>
<keyword evidence="3" id="KW-1185">Reference proteome</keyword>
<dbReference type="InterPro" id="IPR003848">
    <property type="entry name" value="DUF218"/>
</dbReference>
<protein>
    <submittedName>
        <fullName evidence="2">YdcF family protein</fullName>
    </submittedName>
</protein>
<dbReference type="EMBL" id="QUAB01000033">
    <property type="protein sequence ID" value="REJ06678.1"/>
    <property type="molecule type" value="Genomic_DNA"/>
</dbReference>
<evidence type="ECO:0000313" key="2">
    <source>
        <dbReference type="EMBL" id="REJ06678.1"/>
    </source>
</evidence>
<accession>A0A371NVM5</accession>
<comment type="caution">
    <text evidence="2">The sequence shown here is derived from an EMBL/GenBank/DDBJ whole genome shotgun (WGS) entry which is preliminary data.</text>
</comment>
<organism evidence="2 3">
    <name type="scientific">Microbacterium bovistercoris</name>
    <dbReference type="NCBI Taxonomy" id="2293570"/>
    <lineage>
        <taxon>Bacteria</taxon>
        <taxon>Bacillati</taxon>
        <taxon>Actinomycetota</taxon>
        <taxon>Actinomycetes</taxon>
        <taxon>Micrococcales</taxon>
        <taxon>Microbacteriaceae</taxon>
        <taxon>Microbacterium</taxon>
    </lineage>
</organism>
<name>A0A371NVM5_9MICO</name>
<dbReference type="OrthoDB" id="3259960at2"/>
<gene>
    <name evidence="2" type="ORF">DY023_05935</name>
</gene>
<reference evidence="2 3" key="1">
    <citation type="submission" date="2018-08" db="EMBL/GenBank/DDBJ databases">
        <title>Isolation, diversity and antifungal activity of Actinobacteria from cow dung.</title>
        <authorList>
            <person name="Ling L."/>
        </authorList>
    </citation>
    <scope>NUCLEOTIDE SEQUENCE [LARGE SCALE GENOMIC DNA]</scope>
    <source>
        <strain evidence="2 3">NEAU-LLE</strain>
    </source>
</reference>
<proteinExistence type="predicted"/>
<sequence>MLGFRNRGTRANAVNRYRVRAALRSLTPDAREAVLVLCGGAVGGEIAEAELLAAYARRRGYTGPIRLDTLSRTTRENVRNAIALIEDADAIRIVSNSPHAELARAYLWELRPDLGGRLRRAREQCLGEVLYMKPYSAVRGIRALAEHDRGGRAGVFGGG</sequence>
<evidence type="ECO:0000313" key="3">
    <source>
        <dbReference type="Proteomes" id="UP000262172"/>
    </source>
</evidence>
<dbReference type="Pfam" id="PF02698">
    <property type="entry name" value="DUF218"/>
    <property type="match status" value="1"/>
</dbReference>
<evidence type="ECO:0000259" key="1">
    <source>
        <dbReference type="Pfam" id="PF02698"/>
    </source>
</evidence>
<feature type="domain" description="DUF218" evidence="1">
    <location>
        <begin position="13"/>
        <end position="106"/>
    </location>
</feature>
<dbReference type="AlphaFoldDB" id="A0A371NVM5"/>